<gene>
    <name evidence="2" type="ORF">HDA43_002559</name>
</gene>
<sequence length="53" mass="6096">MNSDLHYQLMNDRTAELQRKAGEHRLAREAKAASENRSGGERRRSLFSRLLPA</sequence>
<proteinExistence type="predicted"/>
<evidence type="ECO:0000256" key="1">
    <source>
        <dbReference type="SAM" id="MobiDB-lite"/>
    </source>
</evidence>
<accession>A0A852UWU5</accession>
<name>A0A852UWU5_9ACTN</name>
<evidence type="ECO:0000313" key="2">
    <source>
        <dbReference type="EMBL" id="NYF40400.1"/>
    </source>
</evidence>
<evidence type="ECO:0000313" key="3">
    <source>
        <dbReference type="Proteomes" id="UP000576393"/>
    </source>
</evidence>
<dbReference type="AlphaFoldDB" id="A0A852UWU5"/>
<keyword evidence="3" id="KW-1185">Reference proteome</keyword>
<dbReference type="RefSeq" id="WP_179820114.1">
    <property type="nucleotide sequence ID" value="NZ_CP192034.1"/>
</dbReference>
<reference evidence="2 3" key="1">
    <citation type="submission" date="2020-07" db="EMBL/GenBank/DDBJ databases">
        <title>Sequencing the genomes of 1000 actinobacteria strains.</title>
        <authorList>
            <person name="Klenk H.-P."/>
        </authorList>
    </citation>
    <scope>NUCLEOTIDE SEQUENCE [LARGE SCALE GENOMIC DNA]</scope>
    <source>
        <strain evidence="2 3">DSM 45763</strain>
    </source>
</reference>
<feature type="compositionally biased region" description="Basic and acidic residues" evidence="1">
    <location>
        <begin position="24"/>
        <end position="44"/>
    </location>
</feature>
<dbReference type="Proteomes" id="UP000576393">
    <property type="component" value="Unassembled WGS sequence"/>
</dbReference>
<comment type="caution">
    <text evidence="2">The sequence shown here is derived from an EMBL/GenBank/DDBJ whole genome shotgun (WGS) entry which is preliminary data.</text>
</comment>
<protein>
    <submittedName>
        <fullName evidence="2">Uncharacterized protein</fullName>
    </submittedName>
</protein>
<organism evidence="2 3">
    <name type="scientific">Streptosporangium sandarakinum</name>
    <dbReference type="NCBI Taxonomy" id="1260955"/>
    <lineage>
        <taxon>Bacteria</taxon>
        <taxon>Bacillati</taxon>
        <taxon>Actinomycetota</taxon>
        <taxon>Actinomycetes</taxon>
        <taxon>Streptosporangiales</taxon>
        <taxon>Streptosporangiaceae</taxon>
        <taxon>Streptosporangium</taxon>
    </lineage>
</organism>
<dbReference type="EMBL" id="JACCCO010000001">
    <property type="protein sequence ID" value="NYF40400.1"/>
    <property type="molecule type" value="Genomic_DNA"/>
</dbReference>
<feature type="region of interest" description="Disordered" evidence="1">
    <location>
        <begin position="24"/>
        <end position="53"/>
    </location>
</feature>